<keyword evidence="2" id="KW-0489">Methyltransferase</keyword>
<dbReference type="GO" id="GO:0008168">
    <property type="term" value="F:methyltransferase activity"/>
    <property type="evidence" value="ECO:0007669"/>
    <property type="project" value="UniProtKB-KW"/>
</dbReference>
<protein>
    <submittedName>
        <fullName evidence="2">Class I SAM-dependent methyltransferase</fullName>
    </submittedName>
</protein>
<feature type="domain" description="Methyltransferase" evidence="1">
    <location>
        <begin position="43"/>
        <end position="134"/>
    </location>
</feature>
<dbReference type="SUPFAM" id="SSF53335">
    <property type="entry name" value="S-adenosyl-L-methionine-dependent methyltransferases"/>
    <property type="match status" value="1"/>
</dbReference>
<keyword evidence="2" id="KW-0808">Transferase</keyword>
<reference evidence="3" key="1">
    <citation type="journal article" date="2019" name="Int. J. Syst. Evol. Microbiol.">
        <title>The Global Catalogue of Microorganisms (GCM) 10K type strain sequencing project: providing services to taxonomists for standard genome sequencing and annotation.</title>
        <authorList>
            <consortium name="The Broad Institute Genomics Platform"/>
            <consortium name="The Broad Institute Genome Sequencing Center for Infectious Disease"/>
            <person name="Wu L."/>
            <person name="Ma J."/>
        </authorList>
    </citation>
    <scope>NUCLEOTIDE SEQUENCE [LARGE SCALE GENOMIC DNA]</scope>
    <source>
        <strain evidence="3">CGMCC 4.7304</strain>
    </source>
</reference>
<dbReference type="InterPro" id="IPR029063">
    <property type="entry name" value="SAM-dependent_MTases_sf"/>
</dbReference>
<organism evidence="2 3">
    <name type="scientific">Streptomyces gamaensis</name>
    <dbReference type="NCBI Taxonomy" id="1763542"/>
    <lineage>
        <taxon>Bacteria</taxon>
        <taxon>Bacillati</taxon>
        <taxon>Actinomycetota</taxon>
        <taxon>Actinomycetes</taxon>
        <taxon>Kitasatosporales</taxon>
        <taxon>Streptomycetaceae</taxon>
        <taxon>Streptomyces</taxon>
    </lineage>
</organism>
<gene>
    <name evidence="2" type="ORF">ACFP1Z_28630</name>
</gene>
<dbReference type="EMBL" id="JBHSPB010000024">
    <property type="protein sequence ID" value="MFC5724140.1"/>
    <property type="molecule type" value="Genomic_DNA"/>
</dbReference>
<dbReference type="InterPro" id="IPR041698">
    <property type="entry name" value="Methyltransf_25"/>
</dbReference>
<proteinExistence type="predicted"/>
<dbReference type="RefSeq" id="WP_390320573.1">
    <property type="nucleotide sequence ID" value="NZ_JBHSPB010000024.1"/>
</dbReference>
<name>A0ABW0ZCS6_9ACTN</name>
<keyword evidence="3" id="KW-1185">Reference proteome</keyword>
<dbReference type="Proteomes" id="UP001596083">
    <property type="component" value="Unassembled WGS sequence"/>
</dbReference>
<evidence type="ECO:0000313" key="3">
    <source>
        <dbReference type="Proteomes" id="UP001596083"/>
    </source>
</evidence>
<sequence length="259" mass="28791">MTYDSGTYGERTADEYDALYSDFVPPAAQIRLLAELAGTTPAVEIGSGTGRVTLPLAERVPVFAVDASEEMTRQLAKKAGDLPVTPITADAAHYVAGRRVDLVFACFNTFFLLASEQVQRAFLRNAGRMLTDGGTLLIETFVPRPGQRLPDGPHPGVFPRQRSVVSLKRRTVDTVVFFAAEHHDAEQEFHYSEVVLRDGEPVRVLPGQMRYWQPEQIDVLAGEAGLLLRERWEDWDRSRYDAATSAKHISLYRLAGQGQ</sequence>
<accession>A0ABW0ZCS6</accession>
<evidence type="ECO:0000313" key="2">
    <source>
        <dbReference type="EMBL" id="MFC5724140.1"/>
    </source>
</evidence>
<comment type="caution">
    <text evidence="2">The sequence shown here is derived from an EMBL/GenBank/DDBJ whole genome shotgun (WGS) entry which is preliminary data.</text>
</comment>
<dbReference type="Gene3D" id="3.40.50.150">
    <property type="entry name" value="Vaccinia Virus protein VP39"/>
    <property type="match status" value="1"/>
</dbReference>
<evidence type="ECO:0000259" key="1">
    <source>
        <dbReference type="Pfam" id="PF13649"/>
    </source>
</evidence>
<dbReference type="Pfam" id="PF13649">
    <property type="entry name" value="Methyltransf_25"/>
    <property type="match status" value="1"/>
</dbReference>
<dbReference type="CDD" id="cd02440">
    <property type="entry name" value="AdoMet_MTases"/>
    <property type="match status" value="1"/>
</dbReference>
<dbReference type="GO" id="GO:0032259">
    <property type="term" value="P:methylation"/>
    <property type="evidence" value="ECO:0007669"/>
    <property type="project" value="UniProtKB-KW"/>
</dbReference>